<comment type="caution">
    <text evidence="1">The sequence shown here is derived from an EMBL/GenBank/DDBJ whole genome shotgun (WGS) entry which is preliminary data.</text>
</comment>
<sequence length="205" mass="22074">MTEAIVERMAGREAAALVLAAPWVPNAPYLPPLVMYVRRCQECGADERAAARRPDALPLRGWPLAATGDRTGPVSSLTVLGCERLAPRSVLPIVVALTGGAPGPVAFRSRAVAWADHSGESLPATLALIDESERWADGCSAPEPYGDPVTLPACTRPRRTPGRTGPRAAHFLTPHPHGLRLDRLNAHYLRYRLTMVDLLLNGSPR</sequence>
<organism evidence="1 2">
    <name type="scientific">Actinomadura yumaensis</name>
    <dbReference type="NCBI Taxonomy" id="111807"/>
    <lineage>
        <taxon>Bacteria</taxon>
        <taxon>Bacillati</taxon>
        <taxon>Actinomycetota</taxon>
        <taxon>Actinomycetes</taxon>
        <taxon>Streptosporangiales</taxon>
        <taxon>Thermomonosporaceae</taxon>
        <taxon>Actinomadura</taxon>
    </lineage>
</organism>
<name>A0ABW2CLZ9_9ACTN</name>
<evidence type="ECO:0000313" key="1">
    <source>
        <dbReference type="EMBL" id="MFC6882537.1"/>
    </source>
</evidence>
<accession>A0ABW2CLZ9</accession>
<dbReference type="EMBL" id="JBHSXS010000013">
    <property type="protein sequence ID" value="MFC6882537.1"/>
    <property type="molecule type" value="Genomic_DNA"/>
</dbReference>
<evidence type="ECO:0000313" key="2">
    <source>
        <dbReference type="Proteomes" id="UP001596380"/>
    </source>
</evidence>
<dbReference type="Proteomes" id="UP001596380">
    <property type="component" value="Unassembled WGS sequence"/>
</dbReference>
<protein>
    <submittedName>
        <fullName evidence="1">Uncharacterized protein</fullName>
    </submittedName>
</protein>
<gene>
    <name evidence="1" type="ORF">ACFQKB_22470</name>
</gene>
<proteinExistence type="predicted"/>
<dbReference type="RefSeq" id="WP_160826665.1">
    <property type="nucleotide sequence ID" value="NZ_JBHSXE010000001.1"/>
</dbReference>
<keyword evidence="2" id="KW-1185">Reference proteome</keyword>
<reference evidence="2" key="1">
    <citation type="journal article" date="2019" name="Int. J. Syst. Evol. Microbiol.">
        <title>The Global Catalogue of Microorganisms (GCM) 10K type strain sequencing project: providing services to taxonomists for standard genome sequencing and annotation.</title>
        <authorList>
            <consortium name="The Broad Institute Genomics Platform"/>
            <consortium name="The Broad Institute Genome Sequencing Center for Infectious Disease"/>
            <person name="Wu L."/>
            <person name="Ma J."/>
        </authorList>
    </citation>
    <scope>NUCLEOTIDE SEQUENCE [LARGE SCALE GENOMIC DNA]</scope>
    <source>
        <strain evidence="2">JCM 3369</strain>
    </source>
</reference>